<sequence>MTDYLPDVATVPFPMPRPEDLPGDVPALAAAAPSALAGLAGTVADPAHRTGLAGMLAAVRTARADLGPVPSTLVVDDPGESRPNRHNDLAFGIERHHGDPLTLFVAAALNAHLGILEIAEERGTGLDESAWHDLVAGFDTLVRWPTDPTRLPAPLPVPGCPSSGEPEPLDGLRRWVRGHHVFMVLAQGGTVAVNSLTAAAEAGDEEAAVTAAEVASRVMRACRAALQFAGDANPDQYRSEIRPTLMPPVAPPQMSGLRWRDHEALVAALTASGEAWSWLAERRPDALTDFRSALDATYESHKGVCGNFVGNQSPSLLATSRSHRPAVGVIEQFRRLRVGTLPAAPHPDHHT</sequence>
<dbReference type="EMBL" id="AB819397">
    <property type="protein sequence ID" value="BAO84883.1"/>
    <property type="molecule type" value="Genomic_DNA"/>
</dbReference>
<reference evidence="1" key="1">
    <citation type="journal article" date="2013" name="Chem. Biol.">
        <title>Core assembly mechanism of quinocarcin/SF-1739: bimodular complex nonribosomal peptide synthetases for sequential mannich-type reactions.</title>
        <authorList>
            <person name="Hiratsuka T."/>
            <person name="Koketsu K."/>
            <person name="Minami A."/>
            <person name="Kaneko S."/>
            <person name="Yamazaki C."/>
            <person name="Watanabe K."/>
            <person name="Oguri H."/>
            <person name="Oikawa H."/>
        </authorList>
    </citation>
    <scope>NUCLEOTIDE SEQUENCE</scope>
    <source>
        <strain evidence="1">SF-1739</strain>
    </source>
</reference>
<gene>
    <name evidence="1" type="primary">cya10</name>
</gene>
<evidence type="ECO:0000313" key="1">
    <source>
        <dbReference type="EMBL" id="BAO84883.1"/>
    </source>
</evidence>
<accession>A0A060NZF2</accession>
<protein>
    <submittedName>
        <fullName evidence="1">Uncharacterized protein</fullName>
    </submittedName>
</protein>
<proteinExistence type="predicted"/>
<organism evidence="1">
    <name type="scientific">Peterkaempfera griseoplana</name>
    <name type="common">Streptacidiphilus griseoplanus</name>
    <dbReference type="NCBI Taxonomy" id="66896"/>
    <lineage>
        <taxon>Bacteria</taxon>
        <taxon>Bacillati</taxon>
        <taxon>Actinomycetota</taxon>
        <taxon>Actinomycetes</taxon>
        <taxon>Kitasatosporales</taxon>
        <taxon>Streptomycetaceae</taxon>
        <taxon>Peterkaempfera</taxon>
    </lineage>
</organism>
<name>A0A060NZF2_PETGR</name>
<dbReference type="AlphaFoldDB" id="A0A060NZF2"/>